<gene>
    <name evidence="1" type="ORF">GCM10009107_08570</name>
</gene>
<dbReference type="InterPro" id="IPR038695">
    <property type="entry name" value="Saro_0823-like_sf"/>
</dbReference>
<protein>
    <recommendedName>
        <fullName evidence="3">DUF192 domain-containing protein</fullName>
    </recommendedName>
</protein>
<proteinExistence type="predicted"/>
<dbReference type="Proteomes" id="UP001500279">
    <property type="component" value="Unassembled WGS sequence"/>
</dbReference>
<sequence>MSAALLTLNIDGVPTQRVIRNANTWWRRAVGLLATKELQHPCGLWLQPCNGVHTFGMRYPIDVLFLRADGVVLKIVPKLKPWRFARCGGAASTLELRAGLARRLGLKPGMSLDLMA</sequence>
<dbReference type="InterPro" id="IPR003795">
    <property type="entry name" value="DUF192"/>
</dbReference>
<dbReference type="EMBL" id="BAAAEW010000004">
    <property type="protein sequence ID" value="GAA0743747.1"/>
    <property type="molecule type" value="Genomic_DNA"/>
</dbReference>
<dbReference type="Gene3D" id="2.60.120.1140">
    <property type="entry name" value="Protein of unknown function DUF192"/>
    <property type="match status" value="1"/>
</dbReference>
<evidence type="ECO:0000313" key="2">
    <source>
        <dbReference type="Proteomes" id="UP001500279"/>
    </source>
</evidence>
<evidence type="ECO:0008006" key="3">
    <source>
        <dbReference type="Google" id="ProtNLM"/>
    </source>
</evidence>
<organism evidence="1 2">
    <name type="scientific">Ideonella azotifigens</name>
    <dbReference type="NCBI Taxonomy" id="513160"/>
    <lineage>
        <taxon>Bacteria</taxon>
        <taxon>Pseudomonadati</taxon>
        <taxon>Pseudomonadota</taxon>
        <taxon>Betaproteobacteria</taxon>
        <taxon>Burkholderiales</taxon>
        <taxon>Sphaerotilaceae</taxon>
        <taxon>Ideonella</taxon>
    </lineage>
</organism>
<evidence type="ECO:0000313" key="1">
    <source>
        <dbReference type="EMBL" id="GAA0743747.1"/>
    </source>
</evidence>
<keyword evidence="2" id="KW-1185">Reference proteome</keyword>
<name>A0ABP3V031_9BURK</name>
<accession>A0ABP3V031</accession>
<comment type="caution">
    <text evidence="1">The sequence shown here is derived from an EMBL/GenBank/DDBJ whole genome shotgun (WGS) entry which is preliminary data.</text>
</comment>
<dbReference type="RefSeq" id="WP_141285101.1">
    <property type="nucleotide sequence ID" value="NZ_BAAAEW010000004.1"/>
</dbReference>
<dbReference type="Pfam" id="PF02643">
    <property type="entry name" value="DUF192"/>
    <property type="match status" value="1"/>
</dbReference>
<reference evidence="2" key="1">
    <citation type="journal article" date="2019" name="Int. J. Syst. Evol. Microbiol.">
        <title>The Global Catalogue of Microorganisms (GCM) 10K type strain sequencing project: providing services to taxonomists for standard genome sequencing and annotation.</title>
        <authorList>
            <consortium name="The Broad Institute Genomics Platform"/>
            <consortium name="The Broad Institute Genome Sequencing Center for Infectious Disease"/>
            <person name="Wu L."/>
            <person name="Ma J."/>
        </authorList>
    </citation>
    <scope>NUCLEOTIDE SEQUENCE [LARGE SCALE GENOMIC DNA]</scope>
    <source>
        <strain evidence="2">JCM 15503</strain>
    </source>
</reference>